<dbReference type="InterPro" id="IPR006680">
    <property type="entry name" value="Amidohydro-rel"/>
</dbReference>
<comment type="pathway">
    <text evidence="1">Amino-acid degradation.</text>
</comment>
<keyword evidence="4" id="KW-0378">Hydrolase</keyword>
<evidence type="ECO:0000256" key="3">
    <source>
        <dbReference type="ARBA" id="ARBA00022723"/>
    </source>
</evidence>
<dbReference type="PANTHER" id="PTHR42752:SF1">
    <property type="entry name" value="IMIDAZOLONEPROPIONASE-RELATED"/>
    <property type="match status" value="1"/>
</dbReference>
<dbReference type="Gene3D" id="2.30.40.10">
    <property type="entry name" value="Urease, subunit C, domain 1"/>
    <property type="match status" value="1"/>
</dbReference>
<sequence length="423" mass="45704">MPPEGKYNGRARPHGIMVPMDTSTVITNLKGAVTSDPARPWAVDFIEDAAIAARGGTVQWIGPRRDLPAAFSGAKTVDGRGRWASPGFVDPHTHLLFGGDRSHEFNKRLHGVTYAQLAAEGGGIRETVRATRAATVPELVALGEERLRSYRRKGVLHLEAKTGYGLELEAEGRLLEAYAQLRARGWSLDVTLMPAHDLPPEFTGEADRYIAEVAGAWQPELVRRHPGVASFCDVFVEKGVFTASQGRAILESGRRLGLKPRIHADEFCSTGGAELSAAVGASSADHLMFASDAGIRAMAEAGVTPTLLPATTLFLGMKDYAPARKMIAEGCRIALASDFNPGSCACIDPLLVLRLGCLQLRLTFEEAFTAMTLHAARSLDRPDLGHLHPGAGARVLLWDVKHPLDLVYWMGEAFLPEVQDSMN</sequence>
<protein>
    <recommendedName>
        <fullName evidence="2 8">Imidazolonepropionase</fullName>
        <ecNumber evidence="2 8">3.5.2.7</ecNumber>
    </recommendedName>
</protein>
<evidence type="ECO:0000259" key="9">
    <source>
        <dbReference type="Pfam" id="PF01979"/>
    </source>
</evidence>
<evidence type="ECO:0000256" key="4">
    <source>
        <dbReference type="ARBA" id="ARBA00022801"/>
    </source>
</evidence>
<keyword evidence="5" id="KW-0369">Histidine metabolism</keyword>
<evidence type="ECO:0000313" key="11">
    <source>
        <dbReference type="Proteomes" id="UP001238179"/>
    </source>
</evidence>
<dbReference type="GO" id="GO:0005737">
    <property type="term" value="C:cytoplasm"/>
    <property type="evidence" value="ECO:0007669"/>
    <property type="project" value="UniProtKB-UniRule"/>
</dbReference>
<dbReference type="InterPro" id="IPR005920">
    <property type="entry name" value="HutI"/>
</dbReference>
<accession>A0AA48H7S1</accession>
<name>A0AA48H7S1_9BACT</name>
<proteinExistence type="predicted"/>
<dbReference type="InterPro" id="IPR032466">
    <property type="entry name" value="Metal_Hydrolase"/>
</dbReference>
<reference evidence="11" key="1">
    <citation type="journal article" date="2023" name="Int. J. Syst. Evol. Microbiol.">
        <title>Mesoterricola silvestris gen. nov., sp. nov., Mesoterricola sediminis sp. nov., Geothrix oryzae sp. nov., Geothrix edaphica sp. nov., Geothrix rubra sp. nov., and Geothrix limicola sp. nov., six novel members of Acidobacteriota isolated from soils.</title>
        <authorList>
            <person name="Itoh H."/>
            <person name="Sugisawa Y."/>
            <person name="Mise K."/>
            <person name="Xu Z."/>
            <person name="Kuniyasu M."/>
            <person name="Ushijima N."/>
            <person name="Kawano K."/>
            <person name="Kobayashi E."/>
            <person name="Shiratori Y."/>
            <person name="Masuda Y."/>
            <person name="Senoo K."/>
        </authorList>
    </citation>
    <scope>NUCLEOTIDE SEQUENCE [LARGE SCALE GENOMIC DNA]</scope>
    <source>
        <strain evidence="11">W79</strain>
    </source>
</reference>
<dbReference type="GO" id="GO:0050480">
    <property type="term" value="F:imidazolonepropionase activity"/>
    <property type="evidence" value="ECO:0007669"/>
    <property type="project" value="UniProtKB-UniRule"/>
</dbReference>
<dbReference type="KEGG" id="msil:METEAL_25120"/>
<evidence type="ECO:0000256" key="2">
    <source>
        <dbReference type="ARBA" id="ARBA00012864"/>
    </source>
</evidence>
<keyword evidence="3" id="KW-0479">Metal-binding</keyword>
<dbReference type="PANTHER" id="PTHR42752">
    <property type="entry name" value="IMIDAZOLONEPROPIONASE"/>
    <property type="match status" value="1"/>
</dbReference>
<dbReference type="Proteomes" id="UP001238179">
    <property type="component" value="Chromosome"/>
</dbReference>
<dbReference type="Pfam" id="PF01979">
    <property type="entry name" value="Amidohydro_1"/>
    <property type="match status" value="1"/>
</dbReference>
<dbReference type="GO" id="GO:0046872">
    <property type="term" value="F:metal ion binding"/>
    <property type="evidence" value="ECO:0007669"/>
    <property type="project" value="UniProtKB-KW"/>
</dbReference>
<evidence type="ECO:0000256" key="6">
    <source>
        <dbReference type="ARBA" id="ARBA00022833"/>
    </source>
</evidence>
<gene>
    <name evidence="10" type="primary">hutI</name>
    <name evidence="10" type="ORF">METEAL_25120</name>
</gene>
<evidence type="ECO:0000256" key="8">
    <source>
        <dbReference type="NCBIfam" id="TIGR01224"/>
    </source>
</evidence>
<evidence type="ECO:0000256" key="1">
    <source>
        <dbReference type="ARBA" id="ARBA00005023"/>
    </source>
</evidence>
<dbReference type="SUPFAM" id="SSF51338">
    <property type="entry name" value="Composite domain of metallo-dependent hydrolases"/>
    <property type="match status" value="1"/>
</dbReference>
<evidence type="ECO:0000313" key="10">
    <source>
        <dbReference type="EMBL" id="BDU73338.1"/>
    </source>
</evidence>
<dbReference type="Gene3D" id="3.20.20.140">
    <property type="entry name" value="Metal-dependent hydrolases"/>
    <property type="match status" value="1"/>
</dbReference>
<organism evidence="10 11">
    <name type="scientific">Mesoterricola silvestris</name>
    <dbReference type="NCBI Taxonomy" id="2927979"/>
    <lineage>
        <taxon>Bacteria</taxon>
        <taxon>Pseudomonadati</taxon>
        <taxon>Acidobacteriota</taxon>
        <taxon>Holophagae</taxon>
        <taxon>Holophagales</taxon>
        <taxon>Holophagaceae</taxon>
        <taxon>Mesoterricola</taxon>
    </lineage>
</organism>
<dbReference type="AlphaFoldDB" id="A0AA48H7S1"/>
<keyword evidence="7" id="KW-0408">Iron</keyword>
<dbReference type="SUPFAM" id="SSF51556">
    <property type="entry name" value="Metallo-dependent hydrolases"/>
    <property type="match status" value="1"/>
</dbReference>
<feature type="domain" description="Amidohydrolase-related" evidence="9">
    <location>
        <begin position="248"/>
        <end position="403"/>
    </location>
</feature>
<dbReference type="EC" id="3.5.2.7" evidence="2 8"/>
<dbReference type="NCBIfam" id="TIGR01224">
    <property type="entry name" value="hutI"/>
    <property type="match status" value="1"/>
</dbReference>
<dbReference type="InterPro" id="IPR011059">
    <property type="entry name" value="Metal-dep_hydrolase_composite"/>
</dbReference>
<dbReference type="EMBL" id="AP027080">
    <property type="protein sequence ID" value="BDU73338.1"/>
    <property type="molecule type" value="Genomic_DNA"/>
</dbReference>
<evidence type="ECO:0000256" key="5">
    <source>
        <dbReference type="ARBA" id="ARBA00022808"/>
    </source>
</evidence>
<evidence type="ECO:0000256" key="7">
    <source>
        <dbReference type="ARBA" id="ARBA00023004"/>
    </source>
</evidence>
<dbReference type="GO" id="GO:0019556">
    <property type="term" value="P:L-histidine catabolic process to glutamate and formamide"/>
    <property type="evidence" value="ECO:0007669"/>
    <property type="project" value="UniProtKB-UniRule"/>
</dbReference>
<keyword evidence="11" id="KW-1185">Reference proteome</keyword>
<keyword evidence="6" id="KW-0862">Zinc</keyword>